<organism evidence="2 3">
    <name type="scientific">Cetraspora pellucida</name>
    <dbReference type="NCBI Taxonomy" id="1433469"/>
    <lineage>
        <taxon>Eukaryota</taxon>
        <taxon>Fungi</taxon>
        <taxon>Fungi incertae sedis</taxon>
        <taxon>Mucoromycota</taxon>
        <taxon>Glomeromycotina</taxon>
        <taxon>Glomeromycetes</taxon>
        <taxon>Diversisporales</taxon>
        <taxon>Gigasporaceae</taxon>
        <taxon>Cetraspora</taxon>
    </lineage>
</organism>
<sequence>MKGIHESKKKFTQIQIATSAMLSNKNSNRNDGTIQELENEDTELEKTQQSEKNGKISSVNEWQETVNDWNSLVEEEKKMILESNHPDDPDEENEELIEYSFENEHPAI</sequence>
<evidence type="ECO:0000313" key="2">
    <source>
        <dbReference type="EMBL" id="CAG8777869.1"/>
    </source>
</evidence>
<feature type="region of interest" description="Disordered" evidence="1">
    <location>
        <begin position="39"/>
        <end position="61"/>
    </location>
</feature>
<name>A0A9N9P0E9_9GLOM</name>
<dbReference type="Proteomes" id="UP000789759">
    <property type="component" value="Unassembled WGS sequence"/>
</dbReference>
<feature type="non-terminal residue" evidence="2">
    <location>
        <position position="108"/>
    </location>
</feature>
<accession>A0A9N9P0E9</accession>
<feature type="compositionally biased region" description="Acidic residues" evidence="1">
    <location>
        <begin position="88"/>
        <end position="97"/>
    </location>
</feature>
<comment type="caution">
    <text evidence="2">The sequence shown here is derived from an EMBL/GenBank/DDBJ whole genome shotgun (WGS) entry which is preliminary data.</text>
</comment>
<feature type="region of interest" description="Disordered" evidence="1">
    <location>
        <begin position="78"/>
        <end position="108"/>
    </location>
</feature>
<dbReference type="AlphaFoldDB" id="A0A9N9P0E9"/>
<reference evidence="2" key="1">
    <citation type="submission" date="2021-06" db="EMBL/GenBank/DDBJ databases">
        <authorList>
            <person name="Kallberg Y."/>
            <person name="Tangrot J."/>
            <person name="Rosling A."/>
        </authorList>
    </citation>
    <scope>NUCLEOTIDE SEQUENCE</scope>
    <source>
        <strain evidence="2">FL966</strain>
    </source>
</reference>
<gene>
    <name evidence="2" type="ORF">CPELLU_LOCUS16222</name>
</gene>
<keyword evidence="3" id="KW-1185">Reference proteome</keyword>
<evidence type="ECO:0000256" key="1">
    <source>
        <dbReference type="SAM" id="MobiDB-lite"/>
    </source>
</evidence>
<evidence type="ECO:0000313" key="3">
    <source>
        <dbReference type="Proteomes" id="UP000789759"/>
    </source>
</evidence>
<protein>
    <submittedName>
        <fullName evidence="2">999_t:CDS:1</fullName>
    </submittedName>
</protein>
<dbReference type="EMBL" id="CAJVQA010023308">
    <property type="protein sequence ID" value="CAG8777869.1"/>
    <property type="molecule type" value="Genomic_DNA"/>
</dbReference>
<feature type="compositionally biased region" description="Basic and acidic residues" evidence="1">
    <location>
        <begin position="44"/>
        <end position="54"/>
    </location>
</feature>
<proteinExistence type="predicted"/>
<feature type="compositionally biased region" description="Basic and acidic residues" evidence="1">
    <location>
        <begin position="78"/>
        <end position="87"/>
    </location>
</feature>